<name>A0A9Q8V9F2_9HYPO</name>
<sequence length="104" mass="11947">MDLPHVDPSCRKRRDERSSWDVPRNCRDQSRDEAVMASGRCVVASQRHSRDSSDPEATVPESHVFRNHQTAGYRLSDETTSACLWRPDQRDMVEETQLETADSD</sequence>
<feature type="region of interest" description="Disordered" evidence="1">
    <location>
        <begin position="1"/>
        <end position="25"/>
    </location>
</feature>
<protein>
    <submittedName>
        <fullName evidence="2">Uncharacterized protein</fullName>
    </submittedName>
</protein>
<evidence type="ECO:0000256" key="1">
    <source>
        <dbReference type="SAM" id="MobiDB-lite"/>
    </source>
</evidence>
<dbReference type="RefSeq" id="XP_047841154.1">
    <property type="nucleotide sequence ID" value="XM_047985177.1"/>
</dbReference>
<dbReference type="GeneID" id="72065955"/>
<dbReference type="AlphaFoldDB" id="A0A9Q8V9F2"/>
<dbReference type="Proteomes" id="UP000829364">
    <property type="component" value="Chromosome 3"/>
</dbReference>
<dbReference type="KEGG" id="ptkz:JDV02_003999"/>
<accession>A0A9Q8V9F2</accession>
<evidence type="ECO:0000313" key="2">
    <source>
        <dbReference type="EMBL" id="UNI17673.1"/>
    </source>
</evidence>
<reference evidence="2" key="1">
    <citation type="submission" date="2021-11" db="EMBL/GenBank/DDBJ databases">
        <title>Purpureocillium_takamizusanense_genome.</title>
        <authorList>
            <person name="Nguyen N.-H."/>
        </authorList>
    </citation>
    <scope>NUCLEOTIDE SEQUENCE</scope>
    <source>
        <strain evidence="2">PT3</strain>
    </source>
</reference>
<proteinExistence type="predicted"/>
<organism evidence="2 3">
    <name type="scientific">Purpureocillium takamizusanense</name>
    <dbReference type="NCBI Taxonomy" id="2060973"/>
    <lineage>
        <taxon>Eukaryota</taxon>
        <taxon>Fungi</taxon>
        <taxon>Dikarya</taxon>
        <taxon>Ascomycota</taxon>
        <taxon>Pezizomycotina</taxon>
        <taxon>Sordariomycetes</taxon>
        <taxon>Hypocreomycetidae</taxon>
        <taxon>Hypocreales</taxon>
        <taxon>Ophiocordycipitaceae</taxon>
        <taxon>Purpureocillium</taxon>
    </lineage>
</organism>
<evidence type="ECO:0000313" key="3">
    <source>
        <dbReference type="Proteomes" id="UP000829364"/>
    </source>
</evidence>
<dbReference type="EMBL" id="CP086356">
    <property type="protein sequence ID" value="UNI17673.1"/>
    <property type="molecule type" value="Genomic_DNA"/>
</dbReference>
<keyword evidence="3" id="KW-1185">Reference proteome</keyword>
<gene>
    <name evidence="2" type="ORF">JDV02_003999</name>
</gene>